<keyword evidence="1" id="KW-0472">Membrane</keyword>
<dbReference type="Proteomes" id="UP000823913">
    <property type="component" value="Unassembled WGS sequence"/>
</dbReference>
<feature type="transmembrane region" description="Helical" evidence="1">
    <location>
        <begin position="44"/>
        <end position="66"/>
    </location>
</feature>
<feature type="transmembrane region" description="Helical" evidence="1">
    <location>
        <begin position="20"/>
        <end position="38"/>
    </location>
</feature>
<name>A0A9D1J9A1_9FIRM</name>
<reference evidence="2" key="1">
    <citation type="submission" date="2020-10" db="EMBL/GenBank/DDBJ databases">
        <authorList>
            <person name="Gilroy R."/>
        </authorList>
    </citation>
    <scope>NUCLEOTIDE SEQUENCE</scope>
    <source>
        <strain evidence="2">ChiW16-3235</strain>
    </source>
</reference>
<evidence type="ECO:0000256" key="1">
    <source>
        <dbReference type="SAM" id="Phobius"/>
    </source>
</evidence>
<reference evidence="2" key="2">
    <citation type="journal article" date="2021" name="PeerJ">
        <title>Extensive microbial diversity within the chicken gut microbiome revealed by metagenomics and culture.</title>
        <authorList>
            <person name="Gilroy R."/>
            <person name="Ravi A."/>
            <person name="Getino M."/>
            <person name="Pursley I."/>
            <person name="Horton D.L."/>
            <person name="Alikhan N.F."/>
            <person name="Baker D."/>
            <person name="Gharbi K."/>
            <person name="Hall N."/>
            <person name="Watson M."/>
            <person name="Adriaenssens E.M."/>
            <person name="Foster-Nyarko E."/>
            <person name="Jarju S."/>
            <person name="Secka A."/>
            <person name="Antonio M."/>
            <person name="Oren A."/>
            <person name="Chaudhuri R.R."/>
            <person name="La Ragione R."/>
            <person name="Hildebrand F."/>
            <person name="Pallen M.J."/>
        </authorList>
    </citation>
    <scope>NUCLEOTIDE SEQUENCE</scope>
    <source>
        <strain evidence="2">ChiW16-3235</strain>
    </source>
</reference>
<gene>
    <name evidence="2" type="ORF">IAB94_04315</name>
</gene>
<protein>
    <submittedName>
        <fullName evidence="2">Uncharacterized protein</fullName>
    </submittedName>
</protein>
<keyword evidence="1" id="KW-1133">Transmembrane helix</keyword>
<organism evidence="2 3">
    <name type="scientific">Candidatus Coproplasma avicola</name>
    <dbReference type="NCBI Taxonomy" id="2840744"/>
    <lineage>
        <taxon>Bacteria</taxon>
        <taxon>Bacillati</taxon>
        <taxon>Bacillota</taxon>
        <taxon>Clostridia</taxon>
        <taxon>Eubacteriales</taxon>
        <taxon>Candidatus Coproplasma</taxon>
    </lineage>
</organism>
<evidence type="ECO:0000313" key="3">
    <source>
        <dbReference type="Proteomes" id="UP000823913"/>
    </source>
</evidence>
<evidence type="ECO:0000313" key="2">
    <source>
        <dbReference type="EMBL" id="HIR67250.1"/>
    </source>
</evidence>
<sequence length="84" mass="9737">MSGNNKSKWTKRKTLCTANIIFLLLLIGMKIFCTFTLIEGPLDYIFDYFLVQVAFTIFSLIVYYLSIIADAVSRKKDENDKQNK</sequence>
<dbReference type="EMBL" id="DVHK01000092">
    <property type="protein sequence ID" value="HIR67250.1"/>
    <property type="molecule type" value="Genomic_DNA"/>
</dbReference>
<dbReference type="AlphaFoldDB" id="A0A9D1J9A1"/>
<keyword evidence="1" id="KW-0812">Transmembrane</keyword>
<accession>A0A9D1J9A1</accession>
<proteinExistence type="predicted"/>
<comment type="caution">
    <text evidence="2">The sequence shown here is derived from an EMBL/GenBank/DDBJ whole genome shotgun (WGS) entry which is preliminary data.</text>
</comment>